<keyword evidence="2" id="KW-0689">Ribosomal protein</keyword>
<dbReference type="Gene3D" id="3.30.470.20">
    <property type="entry name" value="ATP-grasp fold, B domain"/>
    <property type="match status" value="1"/>
</dbReference>
<dbReference type="PANTHER" id="PTHR21621">
    <property type="entry name" value="RIBOSOMAL PROTEIN S6 MODIFICATION PROTEIN"/>
    <property type="match status" value="1"/>
</dbReference>
<keyword evidence="2" id="KW-0436">Ligase</keyword>
<organism evidence="2 3">
    <name type="scientific">Streptomyces qinglanensis</name>
    <dbReference type="NCBI Taxonomy" id="943816"/>
    <lineage>
        <taxon>Bacteria</taxon>
        <taxon>Bacillati</taxon>
        <taxon>Actinomycetota</taxon>
        <taxon>Actinomycetes</taxon>
        <taxon>Kitasatosporales</taxon>
        <taxon>Streptomycetaceae</taxon>
        <taxon>Streptomyces</taxon>
    </lineage>
</organism>
<dbReference type="PANTHER" id="PTHR21621:SF0">
    <property type="entry name" value="BETA-CITRYLGLUTAMATE SYNTHASE B-RELATED"/>
    <property type="match status" value="1"/>
</dbReference>
<dbReference type="Gene3D" id="3.40.50.20">
    <property type="match status" value="1"/>
</dbReference>
<gene>
    <name evidence="2" type="ORF">SAMN05421870_103260</name>
</gene>
<dbReference type="InterPro" id="IPR013651">
    <property type="entry name" value="ATP-grasp_RimK-type"/>
</dbReference>
<dbReference type="OrthoDB" id="4329754at2"/>
<dbReference type="EMBL" id="FOGO01000003">
    <property type="protein sequence ID" value="SER66669.1"/>
    <property type="molecule type" value="Genomic_DNA"/>
</dbReference>
<evidence type="ECO:0000259" key="1">
    <source>
        <dbReference type="Pfam" id="PF08443"/>
    </source>
</evidence>
<reference evidence="3" key="1">
    <citation type="submission" date="2016-10" db="EMBL/GenBank/DDBJ databases">
        <authorList>
            <person name="Varghese N."/>
            <person name="Submissions S."/>
        </authorList>
    </citation>
    <scope>NUCLEOTIDE SEQUENCE [LARGE SCALE GENOMIC DNA]</scope>
    <source>
        <strain evidence="3">CGMCC 4.6825</strain>
    </source>
</reference>
<dbReference type="SUPFAM" id="SSF56059">
    <property type="entry name" value="Glutathione synthetase ATP-binding domain-like"/>
    <property type="match status" value="1"/>
</dbReference>
<name>A0A1H9R3Q1_9ACTN</name>
<keyword evidence="3" id="KW-1185">Reference proteome</keyword>
<keyword evidence="2" id="KW-0687">Ribonucleoprotein</keyword>
<dbReference type="Pfam" id="PF08443">
    <property type="entry name" value="RimK"/>
    <property type="match status" value="1"/>
</dbReference>
<dbReference type="RefSeq" id="WP_074999521.1">
    <property type="nucleotide sequence ID" value="NZ_FOGO01000003.1"/>
</dbReference>
<protein>
    <submittedName>
        <fullName evidence="2">Ribosomal protein S6--L-glutamate ligase</fullName>
    </submittedName>
</protein>
<dbReference type="GO" id="GO:0018169">
    <property type="term" value="F:ribosomal S6-glutamic acid ligase activity"/>
    <property type="evidence" value="ECO:0007669"/>
    <property type="project" value="TreeGrafter"/>
</dbReference>
<accession>A0A1H9R3Q1</accession>
<evidence type="ECO:0000313" key="2">
    <source>
        <dbReference type="EMBL" id="SER66669.1"/>
    </source>
</evidence>
<dbReference type="GO" id="GO:0005737">
    <property type="term" value="C:cytoplasm"/>
    <property type="evidence" value="ECO:0007669"/>
    <property type="project" value="TreeGrafter"/>
</dbReference>
<dbReference type="GO" id="GO:0005840">
    <property type="term" value="C:ribosome"/>
    <property type="evidence" value="ECO:0007669"/>
    <property type="project" value="UniProtKB-KW"/>
</dbReference>
<feature type="domain" description="ATP-grasp fold RimK-type" evidence="1">
    <location>
        <begin position="122"/>
        <end position="255"/>
    </location>
</feature>
<dbReference type="AlphaFoldDB" id="A0A1H9R3Q1"/>
<dbReference type="Proteomes" id="UP000182841">
    <property type="component" value="Unassembled WGS sequence"/>
</dbReference>
<dbReference type="GO" id="GO:0009432">
    <property type="term" value="P:SOS response"/>
    <property type="evidence" value="ECO:0007669"/>
    <property type="project" value="TreeGrafter"/>
</dbReference>
<sequence length="286" mass="30242">MRVVLITPRPDHPLLAAATALLRPDHRVEVIDPATAAAAPQCAEPERPLADVYLLKARTPRALALAHALERHGAVVVNSAAATARCQDRTRMAGLAHRAGLPFVRGRTVGALRELAGLQPTRPLVVKSRYSRRGDLVARVDGAREIRALCGIWGSEPVVVQPFAANDGWDRKLWVISGQLFAGLRRSELAEDSPAGPAGREPAEPLAPGDLPRDWYDLALRTGAAFGLEVYGLDLVDGGGGPLIVDVNAFPGIRGQAGAPRALAELVLRKGAAARSAPGAERSPGR</sequence>
<evidence type="ECO:0000313" key="3">
    <source>
        <dbReference type="Proteomes" id="UP000182841"/>
    </source>
</evidence>
<proteinExistence type="predicted"/>